<feature type="chain" id="PRO_5034632460" evidence="3">
    <location>
        <begin position="20"/>
        <end position="1622"/>
    </location>
</feature>
<reference evidence="6" key="3">
    <citation type="submission" date="2025-09" db="UniProtKB">
        <authorList>
            <consortium name="Ensembl"/>
        </authorList>
    </citation>
    <scope>IDENTIFICATION</scope>
</reference>
<dbReference type="PANTHER" id="PTHR45924:SF3">
    <property type="entry name" value="PLECKSTRIN HOMOLOGY DOMAIN-CONTAINING FAMILY G MEMBER 2"/>
    <property type="match status" value="1"/>
</dbReference>
<dbReference type="GO" id="GO:0005085">
    <property type="term" value="F:guanyl-nucleotide exchange factor activity"/>
    <property type="evidence" value="ECO:0007669"/>
    <property type="project" value="InterPro"/>
</dbReference>
<feature type="compositionally biased region" description="Basic and acidic residues" evidence="2">
    <location>
        <begin position="1163"/>
        <end position="1174"/>
    </location>
</feature>
<dbReference type="InterPro" id="IPR000219">
    <property type="entry name" value="DH_dom"/>
</dbReference>
<feature type="region of interest" description="Disordered" evidence="2">
    <location>
        <begin position="1351"/>
        <end position="1371"/>
    </location>
</feature>
<dbReference type="InterPro" id="IPR055251">
    <property type="entry name" value="SOS1_NGEF_PH"/>
</dbReference>
<name>A0A8C4RBV4_ERPCA</name>
<evidence type="ECO:0000313" key="7">
    <source>
        <dbReference type="Proteomes" id="UP000694620"/>
    </source>
</evidence>
<sequence length="1622" mass="179213">MYLISFCFLFLFFAAPSRPSSISSLSSIFSRMASSAEPSSAGSCSSVNTVCSDSDRAASLSSSASSASLQDSHSSFGSGGSLGGSLPYGSSLSYPPPHRNGSDISLDLTPNLPWVWPSSEAARGKLSRVDRVVLEIVETERAYVRDLKSVVEDYLGCIIDCGDLPLKPDEVSTLFCNIEDIYEFNSELLEDLERCCDVAAIAECFVERSEAFDIYTLYCMNYPNSVAVLRDCMKNTSLVGFFRERQTTLSHSLPLETYLLKPVQRILKYHLLLQELAKQFDKSSPGYEIVEEAVISMTAVAWYINDMKRKQEHAIRLQEIESLLLNWPGSDLSGFGELVLEGSFRVQRVRKERAFFLFDKMLLITKKRGDNFIYSTHIFCCNLLLVETLKDPLAFRVSDQTIPKQEHTVQAKNQEEKRLWLHYLKRLIVENQPTSIPHKVRGLHLPSLQFNSETIWKPAPSPRLDDCRSHHRGRRQSEPPEFMYTPEKAKKGFSLLHLDGNIQYRRGRRQSAPAKEIEAAFRHGRVLKHTGSEGELCPSLDPIGSSESASTLASSVIEVESNTGIAGLEEYEEEEMCLSRTSALSITEEILELINQSRVWDRDDNGAGWHIDKVSLISLDFKKRCLAENSDMLSVKEELTSVCCHKDSNANDDSRSKESTNQVSSLWTNEETDKPAPKRERTLTKRDRLLIEKIRNYYEMAEVSNSHFQRRDSISFIPAGLVKHSVSRYNCITKQDGSGQSVIRKMDADEPQASLLVSEPLLRSDLGISNHHDHSEALVSEKKKKLESDSGSNFALYSAEKTEPVAKSRSCAELLEIWKEKEKPLKGIDGNCACRVNAEVKESPLGESLMTLEDDGQQSSIGEAESIDKEAEVKVAEQLPFMVETERKEQSEAHERSVTTVPTFSAASESQPMPKTDADSNPKFEAARVDPKTTAFHVPPDVAGISLRESREGSLIENSDKILSRVQMLARMYSAKVSQRKTPLHKKVWENRGLPGRRELPELWQQCTGVEPINKDIGEQNCTHVDPQVYGHVFIREQISLPCVQENECIISAAKGSFSYIEGINKEAEPRAGSEADGTAILPCLEEHLAAPAVSEYVTSPPNGSPSHTDAPRMKEATQATSCRPQTPVPEEEASGTTCQEMVPHECHTDASLLDEETSTNDIHLEEKVDRKPSLSDNYDSDNEYNSNLVVEAKQDEQDESSMPEDGTYNIDNEFTFTDDAEPQQNQSPVQVAAGYVPASPSPTSPLDTDGLQHPLSTLAHSRAFCPEIWNSNNNNSNALELQRATLPSKGQAMSSASLQRPLCISGHNRTARPYFSASEPNSRIQSPSPSFARLCSTPTVSPSPCVQVPPENATLKAKPPHHPIKTKGGRSFRPISVAVPDCSGTSSAFSTSPCCSPRIISPTATSVSPLFARSRGNSLPFVNLTERSPSPFSDVKKSWGGHRSLDHDLVLDDSQQSCGKSPARSETHLNLSSPEFNCLDWPDFQELQMKSSSSENGDCTLKGAGENTSWEEEVRPPSRSCRSTVICAYVASPQAVEPELLKKSSTLPNHGTGDAVHPNANSTKGIGKASYSTTVNLQIGGSGKIASFSNAQVSLTQTLVTVPESQSIRRINVNSRVVESS</sequence>
<feature type="region of interest" description="Disordered" evidence="2">
    <location>
        <begin position="886"/>
        <end position="921"/>
    </location>
</feature>
<evidence type="ECO:0000259" key="5">
    <source>
        <dbReference type="PROSITE" id="PS50010"/>
    </source>
</evidence>
<evidence type="ECO:0000259" key="4">
    <source>
        <dbReference type="PROSITE" id="PS50003"/>
    </source>
</evidence>
<feature type="domain" description="DH" evidence="5">
    <location>
        <begin position="128"/>
        <end position="307"/>
    </location>
</feature>
<feature type="compositionally biased region" description="Polar residues" evidence="2">
    <location>
        <begin position="1097"/>
        <end position="1108"/>
    </location>
</feature>
<dbReference type="SUPFAM" id="SSF50729">
    <property type="entry name" value="PH domain-like"/>
    <property type="match status" value="1"/>
</dbReference>
<dbReference type="GO" id="GO:0005829">
    <property type="term" value="C:cytosol"/>
    <property type="evidence" value="ECO:0007669"/>
    <property type="project" value="UniProtKB-ARBA"/>
</dbReference>
<accession>A0A8C4RBV4</accession>
<evidence type="ECO:0000256" key="1">
    <source>
        <dbReference type="ARBA" id="ARBA00022553"/>
    </source>
</evidence>
<feature type="region of interest" description="Disordered" evidence="2">
    <location>
        <begin position="647"/>
        <end position="683"/>
    </location>
</feature>
<reference evidence="6" key="1">
    <citation type="submission" date="2021-06" db="EMBL/GenBank/DDBJ databases">
        <authorList>
            <consortium name="Wellcome Sanger Institute Data Sharing"/>
        </authorList>
    </citation>
    <scope>NUCLEOTIDE SEQUENCE [LARGE SCALE GENOMIC DNA]</scope>
</reference>
<dbReference type="SMART" id="SM00325">
    <property type="entry name" value="RhoGEF"/>
    <property type="match status" value="1"/>
</dbReference>
<feature type="region of interest" description="Disordered" evidence="2">
    <location>
        <begin position="461"/>
        <end position="482"/>
    </location>
</feature>
<evidence type="ECO:0000256" key="2">
    <source>
        <dbReference type="SAM" id="MobiDB-lite"/>
    </source>
</evidence>
<dbReference type="PROSITE" id="PS50003">
    <property type="entry name" value="PH_DOMAIN"/>
    <property type="match status" value="1"/>
</dbReference>
<feature type="signal peptide" evidence="3">
    <location>
        <begin position="1"/>
        <end position="19"/>
    </location>
</feature>
<dbReference type="PANTHER" id="PTHR45924">
    <property type="entry name" value="FI17866P1"/>
    <property type="match status" value="1"/>
</dbReference>
<dbReference type="Gene3D" id="1.20.900.10">
    <property type="entry name" value="Dbl homology (DH) domain"/>
    <property type="match status" value="1"/>
</dbReference>
<protein>
    <submittedName>
        <fullName evidence="6">Pleckstrin homology domain containing, family G (with RhoGef domain) member 2</fullName>
    </submittedName>
</protein>
<dbReference type="GeneTree" id="ENSGT00940000165970"/>
<dbReference type="CDD" id="cd13243">
    <property type="entry name" value="PH_PLEKHG1_G2_G3"/>
    <property type="match status" value="1"/>
</dbReference>
<feature type="domain" description="PH" evidence="4">
    <location>
        <begin position="331"/>
        <end position="429"/>
    </location>
</feature>
<dbReference type="Pfam" id="PF22697">
    <property type="entry name" value="SOS1_NGEF_PH"/>
    <property type="match status" value="1"/>
</dbReference>
<feature type="compositionally biased region" description="Basic and acidic residues" evidence="2">
    <location>
        <begin position="886"/>
        <end position="897"/>
    </location>
</feature>
<dbReference type="Proteomes" id="UP000694620">
    <property type="component" value="Chromosome 1"/>
</dbReference>
<dbReference type="InterPro" id="IPR001849">
    <property type="entry name" value="PH_domain"/>
</dbReference>
<evidence type="ECO:0000256" key="3">
    <source>
        <dbReference type="SAM" id="SignalP"/>
    </source>
</evidence>
<feature type="compositionally biased region" description="Basic and acidic residues" evidence="2">
    <location>
        <begin position="647"/>
        <end position="658"/>
    </location>
</feature>
<dbReference type="Gene3D" id="2.30.29.30">
    <property type="entry name" value="Pleckstrin-homology domain (PH domain)/Phosphotyrosine-binding domain (PTB)"/>
    <property type="match status" value="1"/>
</dbReference>
<feature type="region of interest" description="Disordered" evidence="2">
    <location>
        <begin position="1492"/>
        <end position="1516"/>
    </location>
</feature>
<keyword evidence="3" id="KW-0732">Signal</keyword>
<evidence type="ECO:0000313" key="6">
    <source>
        <dbReference type="Ensembl" id="ENSECRP00000000267.1"/>
    </source>
</evidence>
<proteinExistence type="predicted"/>
<feature type="compositionally biased region" description="Basic and acidic residues" evidence="2">
    <location>
        <begin position="671"/>
        <end position="683"/>
    </location>
</feature>
<feature type="region of interest" description="Disordered" evidence="2">
    <location>
        <begin position="1155"/>
        <end position="1186"/>
    </location>
</feature>
<dbReference type="FunFam" id="1.20.900.10:FF:000019">
    <property type="entry name" value="Pleckstrin homology domain-containing family G member 1"/>
    <property type="match status" value="1"/>
</dbReference>
<organism evidence="6 7">
    <name type="scientific">Erpetoichthys calabaricus</name>
    <name type="common">Rope fish</name>
    <name type="synonym">Calamoichthys calabaricus</name>
    <dbReference type="NCBI Taxonomy" id="27687"/>
    <lineage>
        <taxon>Eukaryota</taxon>
        <taxon>Metazoa</taxon>
        <taxon>Chordata</taxon>
        <taxon>Craniata</taxon>
        <taxon>Vertebrata</taxon>
        <taxon>Euteleostomi</taxon>
        <taxon>Actinopterygii</taxon>
        <taxon>Polypteriformes</taxon>
        <taxon>Polypteridae</taxon>
        <taxon>Erpetoichthys</taxon>
    </lineage>
</organism>
<feature type="compositionally biased region" description="Polar residues" evidence="2">
    <location>
        <begin position="898"/>
        <end position="913"/>
    </location>
</feature>
<dbReference type="PROSITE" id="PS50010">
    <property type="entry name" value="DH_2"/>
    <property type="match status" value="1"/>
</dbReference>
<dbReference type="GO" id="GO:0030833">
    <property type="term" value="P:regulation of actin filament polymerization"/>
    <property type="evidence" value="ECO:0007669"/>
    <property type="project" value="TreeGrafter"/>
</dbReference>
<keyword evidence="7" id="KW-1185">Reference proteome</keyword>
<feature type="compositionally biased region" description="Polar residues" evidence="2">
    <location>
        <begin position="659"/>
        <end position="669"/>
    </location>
</feature>
<dbReference type="InterPro" id="IPR011993">
    <property type="entry name" value="PH-like_dom_sf"/>
</dbReference>
<keyword evidence="1" id="KW-0597">Phosphoprotein</keyword>
<dbReference type="InterPro" id="IPR035899">
    <property type="entry name" value="DBL_dom_sf"/>
</dbReference>
<gene>
    <name evidence="6" type="primary">plekhg2</name>
</gene>
<dbReference type="InterPro" id="IPR043324">
    <property type="entry name" value="PH_PLEKHG1_G2_G3"/>
</dbReference>
<feature type="compositionally biased region" description="Basic residues" evidence="2">
    <location>
        <begin position="1359"/>
        <end position="1371"/>
    </location>
</feature>
<dbReference type="GO" id="GO:0031267">
    <property type="term" value="F:small GTPase binding"/>
    <property type="evidence" value="ECO:0007669"/>
    <property type="project" value="TreeGrafter"/>
</dbReference>
<dbReference type="Ensembl" id="ENSECRT00000000275.1">
    <property type="protein sequence ID" value="ENSECRP00000000267.1"/>
    <property type="gene ID" value="ENSECRG00000000152.1"/>
</dbReference>
<dbReference type="SMART" id="SM00233">
    <property type="entry name" value="PH"/>
    <property type="match status" value="1"/>
</dbReference>
<dbReference type="SUPFAM" id="SSF48065">
    <property type="entry name" value="DBL homology domain (DH-domain)"/>
    <property type="match status" value="1"/>
</dbReference>
<dbReference type="CDD" id="cd00160">
    <property type="entry name" value="RhoGEF"/>
    <property type="match status" value="1"/>
</dbReference>
<dbReference type="Pfam" id="PF00621">
    <property type="entry name" value="RhoGEF"/>
    <property type="match status" value="1"/>
</dbReference>
<feature type="region of interest" description="Disordered" evidence="2">
    <location>
        <begin position="1096"/>
        <end position="1139"/>
    </location>
</feature>
<reference evidence="6" key="2">
    <citation type="submission" date="2025-08" db="UniProtKB">
        <authorList>
            <consortium name="Ensembl"/>
        </authorList>
    </citation>
    <scope>IDENTIFICATION</scope>
</reference>